<proteinExistence type="predicted"/>
<sequence length="120" mass="13174">MKSLSQKVLLAVSLALMVPLSWAGCAQDIETQCVAIDENGQVSEYQSCILNACGNVYSAFVEYIFDDGNYILNSANLESKESVTRVNQLEAKPVEVSSDIKEGFECYQAIDQTLTLCGQY</sequence>
<dbReference type="EMBL" id="VKAD01000002">
    <property type="protein sequence ID" value="TXR51931.1"/>
    <property type="molecule type" value="Genomic_DNA"/>
</dbReference>
<accession>A0A5C8Z430</accession>
<reference evidence="2 3" key="1">
    <citation type="submission" date="2019-07" db="EMBL/GenBank/DDBJ databases">
        <title>Reinekea sp. strain SSH23 genome sequencing and assembly.</title>
        <authorList>
            <person name="Kim I."/>
        </authorList>
    </citation>
    <scope>NUCLEOTIDE SEQUENCE [LARGE SCALE GENOMIC DNA]</scope>
    <source>
        <strain evidence="2 3">SSH23</strain>
    </source>
</reference>
<name>A0A5C8Z430_9GAMM</name>
<keyword evidence="1" id="KW-0732">Signal</keyword>
<evidence type="ECO:0000313" key="3">
    <source>
        <dbReference type="Proteomes" id="UP000321764"/>
    </source>
</evidence>
<organism evidence="2 3">
    <name type="scientific">Reinekea thalattae</name>
    <dbReference type="NCBI Taxonomy" id="2593301"/>
    <lineage>
        <taxon>Bacteria</taxon>
        <taxon>Pseudomonadati</taxon>
        <taxon>Pseudomonadota</taxon>
        <taxon>Gammaproteobacteria</taxon>
        <taxon>Oceanospirillales</taxon>
        <taxon>Saccharospirillaceae</taxon>
        <taxon>Reinekea</taxon>
    </lineage>
</organism>
<dbReference type="PROSITE" id="PS51257">
    <property type="entry name" value="PROKAR_LIPOPROTEIN"/>
    <property type="match status" value="1"/>
</dbReference>
<feature type="signal peptide" evidence="1">
    <location>
        <begin position="1"/>
        <end position="23"/>
    </location>
</feature>
<dbReference type="AlphaFoldDB" id="A0A5C8Z430"/>
<dbReference type="Proteomes" id="UP000321764">
    <property type="component" value="Unassembled WGS sequence"/>
</dbReference>
<keyword evidence="3" id="KW-1185">Reference proteome</keyword>
<comment type="caution">
    <text evidence="2">The sequence shown here is derived from an EMBL/GenBank/DDBJ whole genome shotgun (WGS) entry which is preliminary data.</text>
</comment>
<protein>
    <submittedName>
        <fullName evidence="2">Uncharacterized protein</fullName>
    </submittedName>
</protein>
<evidence type="ECO:0000256" key="1">
    <source>
        <dbReference type="SAM" id="SignalP"/>
    </source>
</evidence>
<dbReference type="RefSeq" id="WP_147714527.1">
    <property type="nucleotide sequence ID" value="NZ_VKAD01000002.1"/>
</dbReference>
<gene>
    <name evidence="2" type="ORF">FME95_10935</name>
</gene>
<evidence type="ECO:0000313" key="2">
    <source>
        <dbReference type="EMBL" id="TXR51931.1"/>
    </source>
</evidence>
<feature type="chain" id="PRO_5022703449" evidence="1">
    <location>
        <begin position="24"/>
        <end position="120"/>
    </location>
</feature>